<dbReference type="Gene3D" id="3.40.630.150">
    <property type="entry name" value="Malonyl-CoA decarboxylase, catalytic domain"/>
    <property type="match status" value="1"/>
</dbReference>
<protein>
    <submittedName>
        <fullName evidence="1">Uncharacterized protein</fullName>
    </submittedName>
</protein>
<gene>
    <name evidence="1" type="ORF">AK812_SmicGene28184</name>
</gene>
<evidence type="ECO:0000313" key="1">
    <source>
        <dbReference type="EMBL" id="OLP90264.1"/>
    </source>
</evidence>
<dbReference type="AlphaFoldDB" id="A0A1Q9D578"/>
<accession>A0A1Q9D578</accession>
<comment type="caution">
    <text evidence="1">The sequence shown here is derived from an EMBL/GenBank/DDBJ whole genome shotgun (WGS) entry which is preliminary data.</text>
</comment>
<name>A0A1Q9D578_SYMMI</name>
<sequence length="862" mass="93643">MHGLHVGRLGCSLRASRLCLQAARGCAGTVASEALEAAAAASTSAPERVALFRHCVDSISALRGAGQDLPWWSAHAVEEEEQMLQDLSRALPRGGRLAPGLLEGYVKWGHDVQRTMVDTGWSVIAAPDERNRSSTGDMEFRALLEAHQLTALNSAFADAALPCHELTGQCGGGSVADVSIDFRKVFLQVFQEWPHAFSVQRWSGLIHRFESKFDVIPRWALSASLTSANLPDELHDLVLDIHMQCQYHIRLGSQSKMFAMQRGIRQGCALSLLNFAIFTGWIFDQLCAVLGKLEATECGQYFATMTPMADAHMEEHARNMQAQLREVMGTCAALYTQQRHTAGLKSAVLLINALVCALCPHHCWSTASAGAAHFTLSGVGDADTVLDVAMLQGDKQGTKRRAVSQGLYPERSKWLKFQAELGQALELPLPETPLVIDLTADDDAPFFGGDVSFTDLSTRRHAFQTEAGTSNLALDEMAMVPTLPAPTEVVARQLPSVLGPREGLTALLHWRVALRRVAEAAPTPQFAVERLEGRLLRLLSLWLNEGFLCCSEVSEVQPDEVRIPAAAAATGDCPDGVQRCFALQMPQMAKAGFIGPPLLALHAAMQPSPDGGQRALIWSLGFCDEVVPPGSLRGFGLGRTLRRAATAQLLAEGAAEVAAAVPLKSFRPWLRRVQPWRQRGLPGEVQAQLDKATSGADLPELSFRDAAGDDVCFRLSGQRHLEVSFNGQSAETVRRLKFLEGAVLVLLGTGGMQIDIPKEETIASGRMVVRHIGPELRQPLLNFAFEYLFFPGEGRASDPLVHFHLLGGGDFASLSFAATESPKALAESFGIFATFRYHGSQDEARRAANYAERGVRLLLEAE</sequence>
<reference evidence="1 2" key="1">
    <citation type="submission" date="2016-02" db="EMBL/GenBank/DDBJ databases">
        <title>Genome analysis of coral dinoflagellate symbionts highlights evolutionary adaptations to a symbiotic lifestyle.</title>
        <authorList>
            <person name="Aranda M."/>
            <person name="Li Y."/>
            <person name="Liew Y.J."/>
            <person name="Baumgarten S."/>
            <person name="Simakov O."/>
            <person name="Wilson M."/>
            <person name="Piel J."/>
            <person name="Ashoor H."/>
            <person name="Bougouffa S."/>
            <person name="Bajic V.B."/>
            <person name="Ryu T."/>
            <person name="Ravasi T."/>
            <person name="Bayer T."/>
            <person name="Micklem G."/>
            <person name="Kim H."/>
            <person name="Bhak J."/>
            <person name="Lajeunesse T.C."/>
            <person name="Voolstra C.R."/>
        </authorList>
    </citation>
    <scope>NUCLEOTIDE SEQUENCE [LARGE SCALE GENOMIC DNA]</scope>
    <source>
        <strain evidence="1 2">CCMP2467</strain>
    </source>
</reference>
<dbReference type="OrthoDB" id="447580at2759"/>
<dbReference type="InterPro" id="IPR042303">
    <property type="entry name" value="Malonyl_CoA_deC_C_sf"/>
</dbReference>
<dbReference type="Proteomes" id="UP000186817">
    <property type="component" value="Unassembled WGS sequence"/>
</dbReference>
<evidence type="ECO:0000313" key="2">
    <source>
        <dbReference type="Proteomes" id="UP000186817"/>
    </source>
</evidence>
<keyword evidence="2" id="KW-1185">Reference proteome</keyword>
<proteinExistence type="predicted"/>
<dbReference type="EMBL" id="LSRX01000721">
    <property type="protein sequence ID" value="OLP90264.1"/>
    <property type="molecule type" value="Genomic_DNA"/>
</dbReference>
<organism evidence="1 2">
    <name type="scientific">Symbiodinium microadriaticum</name>
    <name type="common">Dinoflagellate</name>
    <name type="synonym">Zooxanthella microadriatica</name>
    <dbReference type="NCBI Taxonomy" id="2951"/>
    <lineage>
        <taxon>Eukaryota</taxon>
        <taxon>Sar</taxon>
        <taxon>Alveolata</taxon>
        <taxon>Dinophyceae</taxon>
        <taxon>Suessiales</taxon>
        <taxon>Symbiodiniaceae</taxon>
        <taxon>Symbiodinium</taxon>
    </lineage>
</organism>